<dbReference type="InterPro" id="IPR008042">
    <property type="entry name" value="Retrotrans_Pao"/>
</dbReference>
<organism evidence="1 2">
    <name type="scientific">Parthenolecanium corni</name>
    <dbReference type="NCBI Taxonomy" id="536013"/>
    <lineage>
        <taxon>Eukaryota</taxon>
        <taxon>Metazoa</taxon>
        <taxon>Ecdysozoa</taxon>
        <taxon>Arthropoda</taxon>
        <taxon>Hexapoda</taxon>
        <taxon>Insecta</taxon>
        <taxon>Pterygota</taxon>
        <taxon>Neoptera</taxon>
        <taxon>Paraneoptera</taxon>
        <taxon>Hemiptera</taxon>
        <taxon>Sternorrhyncha</taxon>
        <taxon>Coccoidea</taxon>
        <taxon>Coccidae</taxon>
        <taxon>Parthenolecanium</taxon>
    </lineage>
</organism>
<dbReference type="EMBL" id="JBBCAQ010000006">
    <property type="protein sequence ID" value="KAK7603339.1"/>
    <property type="molecule type" value="Genomic_DNA"/>
</dbReference>
<gene>
    <name evidence="1" type="ORF">V9T40_003338</name>
</gene>
<accession>A0AAN9TQF8</accession>
<keyword evidence="2" id="KW-1185">Reference proteome</keyword>
<protein>
    <submittedName>
        <fullName evidence="1">Uncharacterized protein</fullName>
    </submittedName>
</protein>
<dbReference type="Proteomes" id="UP001367676">
    <property type="component" value="Unassembled WGS sequence"/>
</dbReference>
<evidence type="ECO:0000313" key="1">
    <source>
        <dbReference type="EMBL" id="KAK7603339.1"/>
    </source>
</evidence>
<name>A0AAN9TQF8_9HEMI</name>
<dbReference type="AlphaFoldDB" id="A0AAN9TQF8"/>
<dbReference type="PANTHER" id="PTHR47331">
    <property type="entry name" value="PHD-TYPE DOMAIN-CONTAINING PROTEIN"/>
    <property type="match status" value="1"/>
</dbReference>
<comment type="caution">
    <text evidence="1">The sequence shown here is derived from an EMBL/GenBank/DDBJ whole genome shotgun (WGS) entry which is preliminary data.</text>
</comment>
<proteinExistence type="predicted"/>
<evidence type="ECO:0000313" key="2">
    <source>
        <dbReference type="Proteomes" id="UP001367676"/>
    </source>
</evidence>
<sequence length="524" mass="59346">MSLVPDEELEIEPCYYIPHLAVLKPDSTTTRIKHSHYISNSSELLATLDSSLIKTLSIHFFENSEMATLLGLVWMPHSDVMGIKFNGETIGAETILTKLVMLSLTSQIFDPLGLLAPFVVRFKVLLQSLWKEQLGWDDPVPSSISDPFRVLLFELPRVKEFAIRRPYMVQSGVVRRELFGFCDASVNAYSAVVYLRTVNFEDQCDSYIVCTKTRVAPLKSLTIHRLELMAAQLLSKSITRISSNLGIHPENVFCFSDSQVTLCWHSKAPENWQVFVANRVRVIQAVLPISHWAYIRTHDNPADLPSRGITIEKLLNSTLWSQGPLFLANPAGFECLKSDAANVNTSVLKMCQSKVCLATTKVHTTTIFDRFSPFSQLRAVVGWLLRFTENVRSQAKSDIKRKLAFPFCGEALSSAEYDRATIALLCYTQQLAYPNEFVAVSKEESIGRHSPLYTLQPFIDAKGLLRITECINNPALLFEKQHPIILPAHSWFVELFIEHIHNKYFHANRGFVKSFLANKFWLVG</sequence>
<dbReference type="Pfam" id="PF05380">
    <property type="entry name" value="Peptidase_A17"/>
    <property type="match status" value="1"/>
</dbReference>
<reference evidence="1 2" key="1">
    <citation type="submission" date="2024-03" db="EMBL/GenBank/DDBJ databases">
        <title>Adaptation during the transition from Ophiocordyceps entomopathogen to insect associate is accompanied by gene loss and intensified selection.</title>
        <authorList>
            <person name="Ward C.M."/>
            <person name="Onetto C.A."/>
            <person name="Borneman A.R."/>
        </authorList>
    </citation>
    <scope>NUCLEOTIDE SEQUENCE [LARGE SCALE GENOMIC DNA]</scope>
    <source>
        <strain evidence="1">AWRI1</strain>
        <tissue evidence="1">Single Adult Female</tissue>
    </source>
</reference>